<dbReference type="SUPFAM" id="SSF54593">
    <property type="entry name" value="Glyoxalase/Bleomycin resistance protein/Dihydroxybiphenyl dioxygenase"/>
    <property type="match status" value="2"/>
</dbReference>
<dbReference type="InterPro" id="IPR037523">
    <property type="entry name" value="VOC_core"/>
</dbReference>
<dbReference type="PROSITE" id="PS51819">
    <property type="entry name" value="VOC"/>
    <property type="match status" value="1"/>
</dbReference>
<accession>A0ABS4ZBD7</accession>
<evidence type="ECO:0000313" key="2">
    <source>
        <dbReference type="EMBL" id="MBP2418366.1"/>
    </source>
</evidence>
<dbReference type="Proteomes" id="UP000758168">
    <property type="component" value="Unassembled WGS sequence"/>
</dbReference>
<comment type="caution">
    <text evidence="2">The sequence shown here is derived from an EMBL/GenBank/DDBJ whole genome shotgun (WGS) entry which is preliminary data.</text>
</comment>
<dbReference type="CDD" id="cd06587">
    <property type="entry name" value="VOC"/>
    <property type="match status" value="1"/>
</dbReference>
<sequence length="243" mass="25890">MSAGWLHVVLDTPAVEPTGAFWSAVLGWPLGAPWPDHPELRSFVPPDGDAYVHLQQVDGPVGAHLDLEVDDVDAEADRLVGLGAARVRRTADWLTLRSPGGLPLCLLTARPRTRPGPVTGPTGTARRLEQVCLDLPPRLVDAEAAFWRAVLPWDEVVIDDPEFLGRRVPPAGHPLQVLLQRLGDDGDGPARVHLDLGADALADGVALVQDLGAVPVHEGGGFVAHRDPAGRLFCVTANRADVP</sequence>
<gene>
    <name evidence="2" type="ORF">JOF54_003288</name>
</gene>
<dbReference type="Pfam" id="PF18029">
    <property type="entry name" value="Glyoxalase_6"/>
    <property type="match status" value="2"/>
</dbReference>
<dbReference type="PANTHER" id="PTHR35908:SF1">
    <property type="entry name" value="CONSERVED PROTEIN"/>
    <property type="match status" value="1"/>
</dbReference>
<dbReference type="EMBL" id="JAGIOB010000001">
    <property type="protein sequence ID" value="MBP2418366.1"/>
    <property type="molecule type" value="Genomic_DNA"/>
</dbReference>
<proteinExistence type="predicted"/>
<feature type="domain" description="VOC" evidence="1">
    <location>
        <begin position="4"/>
        <end position="131"/>
    </location>
</feature>
<dbReference type="InterPro" id="IPR041581">
    <property type="entry name" value="Glyoxalase_6"/>
</dbReference>
<keyword evidence="3" id="KW-1185">Reference proteome</keyword>
<name>A0ABS4ZBD7_9ACTN</name>
<reference evidence="2 3" key="1">
    <citation type="submission" date="2021-03" db="EMBL/GenBank/DDBJ databases">
        <title>Sequencing the genomes of 1000 actinobacteria strains.</title>
        <authorList>
            <person name="Klenk H.-P."/>
        </authorList>
    </citation>
    <scope>NUCLEOTIDE SEQUENCE [LARGE SCALE GENOMIC DNA]</scope>
    <source>
        <strain evidence="2 3">DSM 12936</strain>
    </source>
</reference>
<dbReference type="InterPro" id="IPR029068">
    <property type="entry name" value="Glyas_Bleomycin-R_OHBP_Dase"/>
</dbReference>
<dbReference type="RefSeq" id="WP_210057813.1">
    <property type="nucleotide sequence ID" value="NZ_BAAAMH010000033.1"/>
</dbReference>
<dbReference type="PANTHER" id="PTHR35908">
    <property type="entry name" value="HYPOTHETICAL FUSION PROTEIN"/>
    <property type="match status" value="1"/>
</dbReference>
<evidence type="ECO:0000259" key="1">
    <source>
        <dbReference type="PROSITE" id="PS51819"/>
    </source>
</evidence>
<dbReference type="Gene3D" id="3.10.180.10">
    <property type="entry name" value="2,3-Dihydroxybiphenyl 1,2-Dioxygenase, domain 1"/>
    <property type="match status" value="2"/>
</dbReference>
<evidence type="ECO:0000313" key="3">
    <source>
        <dbReference type="Proteomes" id="UP000758168"/>
    </source>
</evidence>
<protein>
    <submittedName>
        <fullName evidence="2">Catechol 2,3-dioxygenase-like lactoylglutathione lyase family enzyme</fullName>
    </submittedName>
</protein>
<organism evidence="2 3">
    <name type="scientific">Microlunatus capsulatus</name>
    <dbReference type="NCBI Taxonomy" id="99117"/>
    <lineage>
        <taxon>Bacteria</taxon>
        <taxon>Bacillati</taxon>
        <taxon>Actinomycetota</taxon>
        <taxon>Actinomycetes</taxon>
        <taxon>Propionibacteriales</taxon>
        <taxon>Propionibacteriaceae</taxon>
        <taxon>Microlunatus</taxon>
    </lineage>
</organism>